<organism evidence="3 4">
    <name type="scientific">Cystoisospora suis</name>
    <dbReference type="NCBI Taxonomy" id="483139"/>
    <lineage>
        <taxon>Eukaryota</taxon>
        <taxon>Sar</taxon>
        <taxon>Alveolata</taxon>
        <taxon>Apicomplexa</taxon>
        <taxon>Conoidasida</taxon>
        <taxon>Coccidia</taxon>
        <taxon>Eucoccidiorida</taxon>
        <taxon>Eimeriorina</taxon>
        <taxon>Sarcocystidae</taxon>
        <taxon>Cystoisospora</taxon>
    </lineage>
</organism>
<comment type="caution">
    <text evidence="3">The sequence shown here is derived from an EMBL/GenBank/DDBJ whole genome shotgun (WGS) entry which is preliminary data.</text>
</comment>
<feature type="compositionally biased region" description="Basic residues" evidence="2">
    <location>
        <begin position="259"/>
        <end position="270"/>
    </location>
</feature>
<accession>A0A2C6KNS6</accession>
<dbReference type="SUPFAM" id="SSF50249">
    <property type="entry name" value="Nucleic acid-binding proteins"/>
    <property type="match status" value="1"/>
</dbReference>
<dbReference type="OrthoDB" id="361029at2759"/>
<dbReference type="VEuPathDB" id="ToxoDB:CSUI_000471"/>
<dbReference type="InterPro" id="IPR029028">
    <property type="entry name" value="Alpha/beta_knot_MTases"/>
</dbReference>
<feature type="compositionally biased region" description="Basic and acidic residues" evidence="2">
    <location>
        <begin position="271"/>
        <end position="328"/>
    </location>
</feature>
<feature type="compositionally biased region" description="Acidic residues" evidence="2">
    <location>
        <begin position="188"/>
        <end position="204"/>
    </location>
</feature>
<dbReference type="GeneID" id="94423916"/>
<keyword evidence="3" id="KW-0489">Methyltransferase</keyword>
<dbReference type="Pfam" id="PF02598">
    <property type="entry name" value="Methyltrn_RNA_3"/>
    <property type="match status" value="1"/>
</dbReference>
<reference evidence="3 4" key="1">
    <citation type="journal article" date="2017" name="Int. J. Parasitol.">
        <title>The genome of the protozoan parasite Cystoisospora suis and a reverse vaccinology approach to identify vaccine candidates.</title>
        <authorList>
            <person name="Palmieri N."/>
            <person name="Shrestha A."/>
            <person name="Ruttkowski B."/>
            <person name="Beck T."/>
            <person name="Vogl C."/>
            <person name="Tomley F."/>
            <person name="Blake D.P."/>
            <person name="Joachim A."/>
        </authorList>
    </citation>
    <scope>NUCLEOTIDE SEQUENCE [LARGE SCALE GENOMIC DNA]</scope>
    <source>
        <strain evidence="3 4">Wien I</strain>
    </source>
</reference>
<keyword evidence="3" id="KW-0808">Transferase</keyword>
<dbReference type="CDD" id="cd18086">
    <property type="entry name" value="HsC9orf114-like"/>
    <property type="match status" value="1"/>
</dbReference>
<keyword evidence="4" id="KW-1185">Reference proteome</keyword>
<name>A0A2C6KNS6_9APIC</name>
<dbReference type="Gene3D" id="3.40.1280.10">
    <property type="match status" value="2"/>
</dbReference>
<dbReference type="Proteomes" id="UP000221165">
    <property type="component" value="Unassembled WGS sequence"/>
</dbReference>
<feature type="region of interest" description="Disordered" evidence="2">
    <location>
        <begin position="229"/>
        <end position="446"/>
    </location>
</feature>
<feature type="region of interest" description="Disordered" evidence="2">
    <location>
        <begin position="1"/>
        <end position="48"/>
    </location>
</feature>
<feature type="compositionally biased region" description="Low complexity" evidence="2">
    <location>
        <begin position="22"/>
        <end position="42"/>
    </location>
</feature>
<dbReference type="InterPro" id="IPR012340">
    <property type="entry name" value="NA-bd_OB-fold"/>
</dbReference>
<dbReference type="InterPro" id="IPR029026">
    <property type="entry name" value="tRNA_m1G_MTases_N"/>
</dbReference>
<evidence type="ECO:0000313" key="3">
    <source>
        <dbReference type="EMBL" id="PHJ25651.1"/>
    </source>
</evidence>
<feature type="region of interest" description="Disordered" evidence="2">
    <location>
        <begin position="684"/>
        <end position="717"/>
    </location>
</feature>
<evidence type="ECO:0000256" key="2">
    <source>
        <dbReference type="SAM" id="MobiDB-lite"/>
    </source>
</evidence>
<proteinExistence type="inferred from homology"/>
<dbReference type="PANTHER" id="PTHR12150">
    <property type="entry name" value="CLASS IV SAM-BINDING METHYLTRANSFERASE-RELATED"/>
    <property type="match status" value="1"/>
</dbReference>
<feature type="region of interest" description="Disordered" evidence="2">
    <location>
        <begin position="465"/>
        <end position="486"/>
    </location>
</feature>
<dbReference type="RefSeq" id="XP_067927297.1">
    <property type="nucleotide sequence ID" value="XM_068060705.1"/>
</dbReference>
<sequence>MGREAVPRGVMKKKKKDSQLVPSSWFVSPSPASSSPQKPSSSLETVRELPRRGLCTAAASNVVKASSNNLSGDRDKGHIQKRNTRPFSSVSSPPVNHQRDASHHPREEEKNGRHSTTVHSKGEPQHGLSFLDRKKKVVRDPRPMGGRSPTDWIRGKEQLSGKKGSKKDNFRGRGDPDGERRLEVFGAEGDEEEEDDDDDDEGAFDGDSTEKKKFLNQAAVDAIREICGEELETSSSDNMTRELNGENFIIEDINTGSSPRKKWEKNRKRRRDEGDSLKKETGEKQDGEKERGETYEGDRQAKERKGIDKAQNKEDEKNLMTVRTEGKTFPDSATFSSGNGKQTAKGRNGGERLENGNPSVKSTEGKEEEEEEEDFHIHMMKGARPSREKSSREEESAGGTSAGSNFSPTSDRFRSGAPDRSYRQGGGRGSALLPRREEEESAGSGSSFFPSFCGRVLRVERFMGPAEVEGEPSDEETEEGRREKEKEELMRYAPKMLPFVGPRRRSTISVALPASIVDNAQTAELRAALVGHIARTLTVFGVDEVVIYEDVAAAVASSSQGGSDGHHSKALSFFVRNLRYLETPQFLRRALFPMHQDLRFAGLQNPLDAPHHVRRSEWLPYREGVVVATAGSAKIARGEALSAGEKKKLEKDGGAWIDCGLPRKVWVSEKKLADNMRVTVRLDPSVRQLQRQQPRSSEDGGENDSRVPLMIGTAVSPDEPPRRAGLYWGYRVRVAQHFSEVFQGCPFSQDGRYDLTVGTSERGSVVGGNFTLPAYRHMLLVFGALQGLEAVLMDRQSNLPPTQDPSTLFGLYLNTCAFQRSRTIRAEEAVPITLSLLRPHILSNVPPKKT</sequence>
<feature type="compositionally biased region" description="Polar residues" evidence="2">
    <location>
        <begin position="331"/>
        <end position="342"/>
    </location>
</feature>
<comment type="similarity">
    <text evidence="1">Belongs to the class IV-like SAM-binding methyltransferase superfamily.</text>
</comment>
<dbReference type="GO" id="GO:0008168">
    <property type="term" value="F:methyltransferase activity"/>
    <property type="evidence" value="ECO:0007669"/>
    <property type="project" value="UniProtKB-KW"/>
</dbReference>
<feature type="compositionally biased region" description="Basic and acidic residues" evidence="2">
    <location>
        <begin position="153"/>
        <end position="183"/>
    </location>
</feature>
<feature type="region of interest" description="Disordered" evidence="2">
    <location>
        <begin position="60"/>
        <end position="212"/>
    </location>
</feature>
<feature type="compositionally biased region" description="Acidic residues" evidence="2">
    <location>
        <begin position="468"/>
        <end position="478"/>
    </location>
</feature>
<feature type="compositionally biased region" description="Basic and acidic residues" evidence="2">
    <location>
        <begin position="97"/>
        <end position="112"/>
    </location>
</feature>
<feature type="compositionally biased region" description="Polar residues" evidence="2">
    <location>
        <begin position="85"/>
        <end position="95"/>
    </location>
</feature>
<dbReference type="InterPro" id="IPR003750">
    <property type="entry name" value="Put_MeTrfase-C9orf114-like"/>
</dbReference>
<dbReference type="SUPFAM" id="SSF75217">
    <property type="entry name" value="alpha/beta knot"/>
    <property type="match status" value="1"/>
</dbReference>
<protein>
    <submittedName>
        <fullName evidence="3">Rna methyltransferase</fullName>
    </submittedName>
</protein>
<gene>
    <name evidence="3" type="ORF">CSUI_000471</name>
</gene>
<feature type="compositionally biased region" description="Low complexity" evidence="2">
    <location>
        <begin position="60"/>
        <end position="71"/>
    </location>
</feature>
<feature type="compositionally biased region" description="Polar residues" evidence="2">
    <location>
        <begin position="398"/>
        <end position="410"/>
    </location>
</feature>
<feature type="compositionally biased region" description="Basic and acidic residues" evidence="2">
    <location>
        <begin position="385"/>
        <end position="395"/>
    </location>
</feature>
<dbReference type="AlphaFoldDB" id="A0A2C6KNS6"/>
<dbReference type="PANTHER" id="PTHR12150:SF13">
    <property type="entry name" value="METHYLTRANSFERASE C9ORF114-RELATED"/>
    <property type="match status" value="1"/>
</dbReference>
<evidence type="ECO:0000313" key="4">
    <source>
        <dbReference type="Proteomes" id="UP000221165"/>
    </source>
</evidence>
<dbReference type="EMBL" id="MIGC01000186">
    <property type="protein sequence ID" value="PHJ25651.1"/>
    <property type="molecule type" value="Genomic_DNA"/>
</dbReference>
<evidence type="ECO:0000256" key="1">
    <source>
        <dbReference type="ARBA" id="ARBA00009841"/>
    </source>
</evidence>
<dbReference type="GO" id="GO:0032259">
    <property type="term" value="P:methylation"/>
    <property type="evidence" value="ECO:0007669"/>
    <property type="project" value="UniProtKB-KW"/>
</dbReference>